<proteinExistence type="predicted"/>
<dbReference type="AlphaFoldDB" id="A0A0A9G1T1"/>
<organism evidence="1">
    <name type="scientific">Arundo donax</name>
    <name type="common">Giant reed</name>
    <name type="synonym">Donax arundinaceus</name>
    <dbReference type="NCBI Taxonomy" id="35708"/>
    <lineage>
        <taxon>Eukaryota</taxon>
        <taxon>Viridiplantae</taxon>
        <taxon>Streptophyta</taxon>
        <taxon>Embryophyta</taxon>
        <taxon>Tracheophyta</taxon>
        <taxon>Spermatophyta</taxon>
        <taxon>Magnoliopsida</taxon>
        <taxon>Liliopsida</taxon>
        <taxon>Poales</taxon>
        <taxon>Poaceae</taxon>
        <taxon>PACMAD clade</taxon>
        <taxon>Arundinoideae</taxon>
        <taxon>Arundineae</taxon>
        <taxon>Arundo</taxon>
    </lineage>
</organism>
<name>A0A0A9G1T1_ARUDO</name>
<reference evidence="1" key="1">
    <citation type="submission" date="2014-09" db="EMBL/GenBank/DDBJ databases">
        <authorList>
            <person name="Magalhaes I.L.F."/>
            <person name="Oliveira U."/>
            <person name="Santos F.R."/>
            <person name="Vidigal T.H.D.A."/>
            <person name="Brescovit A.D."/>
            <person name="Santos A.J."/>
        </authorList>
    </citation>
    <scope>NUCLEOTIDE SEQUENCE</scope>
    <source>
        <tissue evidence="1">Shoot tissue taken approximately 20 cm above the soil surface</tissue>
    </source>
</reference>
<accession>A0A0A9G1T1</accession>
<evidence type="ECO:0000313" key="1">
    <source>
        <dbReference type="EMBL" id="JAE14568.1"/>
    </source>
</evidence>
<reference evidence="1" key="2">
    <citation type="journal article" date="2015" name="Data Brief">
        <title>Shoot transcriptome of the giant reed, Arundo donax.</title>
        <authorList>
            <person name="Barrero R.A."/>
            <person name="Guerrero F.D."/>
            <person name="Moolhuijzen P."/>
            <person name="Goolsby J.A."/>
            <person name="Tidwell J."/>
            <person name="Bellgard S.E."/>
            <person name="Bellgard M.I."/>
        </authorList>
    </citation>
    <scope>NUCLEOTIDE SEQUENCE</scope>
    <source>
        <tissue evidence="1">Shoot tissue taken approximately 20 cm above the soil surface</tissue>
    </source>
</reference>
<sequence length="31" mass="3509">MHLNENSIKLFHCLCRSESTMADLILAGLFT</sequence>
<protein>
    <submittedName>
        <fullName evidence="1">Uncharacterized protein</fullName>
    </submittedName>
</protein>
<dbReference type="EMBL" id="GBRH01183328">
    <property type="protein sequence ID" value="JAE14568.1"/>
    <property type="molecule type" value="Transcribed_RNA"/>
</dbReference>